<dbReference type="Gene3D" id="3.30.1220.10">
    <property type="entry name" value="CobW-like, C-terminal domain"/>
    <property type="match status" value="1"/>
</dbReference>
<evidence type="ECO:0000259" key="9">
    <source>
        <dbReference type="Pfam" id="PF07683"/>
    </source>
</evidence>
<keyword evidence="11" id="KW-1185">Reference proteome</keyword>
<dbReference type="SUPFAM" id="SSF90002">
    <property type="entry name" value="Hypothetical protein YjiA, C-terminal domain"/>
    <property type="match status" value="1"/>
</dbReference>
<dbReference type="AlphaFoldDB" id="A0AAE1SWX9"/>
<feature type="domain" description="CobW/HypB/UreG nucleotide-binding" evidence="8">
    <location>
        <begin position="208"/>
        <end position="336"/>
    </location>
</feature>
<dbReference type="InterPro" id="IPR011629">
    <property type="entry name" value="CobW-like_C"/>
</dbReference>
<dbReference type="InterPro" id="IPR003495">
    <property type="entry name" value="CobW/HypB/UreG_nucleotide-bd"/>
</dbReference>
<dbReference type="GO" id="GO:0005525">
    <property type="term" value="F:GTP binding"/>
    <property type="evidence" value="ECO:0007669"/>
    <property type="project" value="UniProtKB-KW"/>
</dbReference>
<proteinExistence type="inferred from homology"/>
<name>A0AAE1SWX9_9SOLA</name>
<feature type="domain" description="CobW/HypB/UreG nucleotide-binding" evidence="8">
    <location>
        <begin position="105"/>
        <end position="176"/>
    </location>
</feature>
<dbReference type="GO" id="GO:0005737">
    <property type="term" value="C:cytoplasm"/>
    <property type="evidence" value="ECO:0007669"/>
    <property type="project" value="TreeGrafter"/>
</dbReference>
<dbReference type="InterPro" id="IPR036627">
    <property type="entry name" value="CobW-likC_sf"/>
</dbReference>
<keyword evidence="1" id="KW-0547">Nucleotide-binding</keyword>
<dbReference type="PANTHER" id="PTHR13748">
    <property type="entry name" value="COBW-RELATED"/>
    <property type="match status" value="1"/>
</dbReference>
<organism evidence="10 11">
    <name type="scientific">Anisodus tanguticus</name>
    <dbReference type="NCBI Taxonomy" id="243964"/>
    <lineage>
        <taxon>Eukaryota</taxon>
        <taxon>Viridiplantae</taxon>
        <taxon>Streptophyta</taxon>
        <taxon>Embryophyta</taxon>
        <taxon>Tracheophyta</taxon>
        <taxon>Spermatophyta</taxon>
        <taxon>Magnoliopsida</taxon>
        <taxon>eudicotyledons</taxon>
        <taxon>Gunneridae</taxon>
        <taxon>Pentapetalae</taxon>
        <taxon>asterids</taxon>
        <taxon>lamiids</taxon>
        <taxon>Solanales</taxon>
        <taxon>Solanaceae</taxon>
        <taxon>Solanoideae</taxon>
        <taxon>Hyoscyameae</taxon>
        <taxon>Anisodus</taxon>
    </lineage>
</organism>
<comment type="caution">
    <text evidence="10">The sequence shown here is derived from an EMBL/GenBank/DDBJ whole genome shotgun (WGS) entry which is preliminary data.</text>
</comment>
<dbReference type="Pfam" id="PF07683">
    <property type="entry name" value="CobW_C"/>
    <property type="match status" value="1"/>
</dbReference>
<dbReference type="Pfam" id="PF02492">
    <property type="entry name" value="cobW"/>
    <property type="match status" value="2"/>
</dbReference>
<evidence type="ECO:0000313" key="10">
    <source>
        <dbReference type="EMBL" id="KAK4376607.1"/>
    </source>
</evidence>
<evidence type="ECO:0000256" key="5">
    <source>
        <dbReference type="ARBA" id="ARBA00023186"/>
    </source>
</evidence>
<evidence type="ECO:0000259" key="8">
    <source>
        <dbReference type="Pfam" id="PF02492"/>
    </source>
</evidence>
<dbReference type="InterPro" id="IPR051316">
    <property type="entry name" value="Zinc-reg_GTPase_activator"/>
</dbReference>
<dbReference type="GO" id="GO:0016787">
    <property type="term" value="F:hydrolase activity"/>
    <property type="evidence" value="ECO:0007669"/>
    <property type="project" value="UniProtKB-KW"/>
</dbReference>
<evidence type="ECO:0000256" key="7">
    <source>
        <dbReference type="ARBA" id="ARBA00049117"/>
    </source>
</evidence>
<evidence type="ECO:0000256" key="6">
    <source>
        <dbReference type="ARBA" id="ARBA00034320"/>
    </source>
</evidence>
<comment type="similarity">
    <text evidence="6">Belongs to the SIMIBI class G3E GTPase family. ZNG1 subfamily.</text>
</comment>
<keyword evidence="5" id="KW-0143">Chaperone</keyword>
<evidence type="ECO:0000256" key="4">
    <source>
        <dbReference type="ARBA" id="ARBA00023134"/>
    </source>
</evidence>
<evidence type="ECO:0008006" key="12">
    <source>
        <dbReference type="Google" id="ProtNLM"/>
    </source>
</evidence>
<evidence type="ECO:0000313" key="11">
    <source>
        <dbReference type="Proteomes" id="UP001291623"/>
    </source>
</evidence>
<protein>
    <recommendedName>
        <fullName evidence="12">CobW C-terminal domain-containing protein</fullName>
    </recommendedName>
</protein>
<dbReference type="PANTHER" id="PTHR13748:SF31">
    <property type="entry name" value="ZINC-REGULATED GTPASE METALLOPROTEIN ACTIVATOR 1A-RELATED"/>
    <property type="match status" value="1"/>
</dbReference>
<feature type="domain" description="CobW C-terminal" evidence="9">
    <location>
        <begin position="398"/>
        <end position="482"/>
    </location>
</feature>
<sequence length="499" mass="56196">MENQLKGLSMEDSDEEPPLAVKINDTVNSNQLTESFEFPPVGVTVITGYLGSGKSTEVDHGFELWKQPLVDMQALTETWDNNNIPRGVPQRGANCNLGLCPNFQLVNYILKEQHGKKIAVILNEFGEELGVERAMINEGEEGGLVEEWVELANGCICCTVKHSLVQALEQLVQRKERHGITTWRSQVGFQATMLRPICSSLDGQVLPWQPVHVGGVCITLFCYENLSSTLEEIGKGKKSVSAYDLFPQVFSLNSLSLLSLEQGNEVILDHILLETTGLANPAPLASVLWLDDQLESDVRLDSIITVVDAKNLRYQLNPNPDSSSFPEAYLQIAFAELEKEIYDVNSLANIIHSVRCQIDLSKILNCQAYDPTHAAHLEALLEENKSLTTKGLHDSEVRTLCISDTQQIDLDKVRIWLEELLWDKKYGMDVYRCKGILRVRNSDELHTLQGVREIYEIVPSRKWRNEEIQMNKIVFIGRFLNEGSFCIHYALVLLELIDS</sequence>
<reference evidence="10" key="1">
    <citation type="submission" date="2023-12" db="EMBL/GenBank/DDBJ databases">
        <title>Genome assembly of Anisodus tanguticus.</title>
        <authorList>
            <person name="Wang Y.-J."/>
        </authorList>
    </citation>
    <scope>NUCLEOTIDE SEQUENCE</scope>
    <source>
        <strain evidence="10">KB-2021</strain>
        <tissue evidence="10">Leaf</tissue>
    </source>
</reference>
<evidence type="ECO:0000256" key="1">
    <source>
        <dbReference type="ARBA" id="ARBA00022741"/>
    </source>
</evidence>
<dbReference type="CDD" id="cd03112">
    <property type="entry name" value="CobW-like"/>
    <property type="match status" value="1"/>
</dbReference>
<keyword evidence="4" id="KW-0342">GTP-binding</keyword>
<dbReference type="Proteomes" id="UP001291623">
    <property type="component" value="Unassembled WGS sequence"/>
</dbReference>
<evidence type="ECO:0000256" key="3">
    <source>
        <dbReference type="ARBA" id="ARBA00022833"/>
    </source>
</evidence>
<keyword evidence="3" id="KW-0862">Zinc</keyword>
<dbReference type="Gene3D" id="3.40.50.300">
    <property type="entry name" value="P-loop containing nucleotide triphosphate hydrolases"/>
    <property type="match status" value="2"/>
</dbReference>
<accession>A0AAE1SWX9</accession>
<evidence type="ECO:0000256" key="2">
    <source>
        <dbReference type="ARBA" id="ARBA00022801"/>
    </source>
</evidence>
<dbReference type="EMBL" id="JAVYJV010000002">
    <property type="protein sequence ID" value="KAK4376607.1"/>
    <property type="molecule type" value="Genomic_DNA"/>
</dbReference>
<dbReference type="SUPFAM" id="SSF52540">
    <property type="entry name" value="P-loop containing nucleoside triphosphate hydrolases"/>
    <property type="match status" value="1"/>
</dbReference>
<dbReference type="InterPro" id="IPR027417">
    <property type="entry name" value="P-loop_NTPase"/>
</dbReference>
<keyword evidence="2" id="KW-0378">Hydrolase</keyword>
<gene>
    <name evidence="10" type="ORF">RND71_002903</name>
</gene>
<comment type="catalytic activity">
    <reaction evidence="7">
        <text>GTP + H2O = GDP + phosphate + H(+)</text>
        <dbReference type="Rhea" id="RHEA:19669"/>
        <dbReference type="ChEBI" id="CHEBI:15377"/>
        <dbReference type="ChEBI" id="CHEBI:15378"/>
        <dbReference type="ChEBI" id="CHEBI:37565"/>
        <dbReference type="ChEBI" id="CHEBI:43474"/>
        <dbReference type="ChEBI" id="CHEBI:58189"/>
    </reaction>
    <physiologicalReaction direction="left-to-right" evidence="7">
        <dbReference type="Rhea" id="RHEA:19670"/>
    </physiologicalReaction>
</comment>